<feature type="chain" id="PRO_5045563529" evidence="2">
    <location>
        <begin position="25"/>
        <end position="427"/>
    </location>
</feature>
<sequence length="427" mass="46387">MKPNHALLALLAAGLYSLPPAALAQSAKDFETLRDELRALRDELNQLKARQAQPSAAPAPNERMDALELKQKDAVVLGDIPGSLRLPGSETSIRLYGQIEANLFKDFKTTAPGELFSNIMEQPLGGGSTGKTAYTAQTSRFGFETSTPTSAGSFNTKLEADFYASCGGTECNRNRLRLRHAYGEYAGWTIGQTWSTFIDLDTLPETVDFSGPPGAPGPRVGQLRYTYSRPGLPKFQFALEDPTNGAKLPNLVARVSKVFDWGSLSTSLLSHEQRVDGVSKRGLGLNLGAGFKVSPSTTLTAQYTRLDGDGDAAFLTGVNTPVLDGNRLRLDRAQGLMLGLGQSFGEKLRAHLALGMMRSSHKLGDAYVNAFGGKGNRQLYQWHAGMYYLPIKNVELGSELLGGRRRTFDGGKGDLLRLNLQARYMFN</sequence>
<evidence type="ECO:0000256" key="2">
    <source>
        <dbReference type="SAM" id="SignalP"/>
    </source>
</evidence>
<dbReference type="EMBL" id="QZCW01000002">
    <property type="protein sequence ID" value="MCW5321367.1"/>
    <property type="molecule type" value="Genomic_DNA"/>
</dbReference>
<accession>A0ABT3KTD5</accession>
<dbReference type="SUPFAM" id="SSF56935">
    <property type="entry name" value="Porins"/>
    <property type="match status" value="1"/>
</dbReference>
<protein>
    <submittedName>
        <fullName evidence="3">Porin</fullName>
    </submittedName>
</protein>
<evidence type="ECO:0000256" key="1">
    <source>
        <dbReference type="SAM" id="Coils"/>
    </source>
</evidence>
<feature type="coiled-coil region" evidence="1">
    <location>
        <begin position="23"/>
        <end position="50"/>
    </location>
</feature>
<feature type="signal peptide" evidence="2">
    <location>
        <begin position="1"/>
        <end position="24"/>
    </location>
</feature>
<dbReference type="Proteomes" id="UP001208935">
    <property type="component" value="Unassembled WGS sequence"/>
</dbReference>
<reference evidence="4" key="1">
    <citation type="submission" date="2023-07" db="EMBL/GenBank/DDBJ databases">
        <title>Verminephrobacter genomes.</title>
        <authorList>
            <person name="Lund M.B."/>
        </authorList>
    </citation>
    <scope>NUCLEOTIDE SEQUENCE [LARGE SCALE GENOMIC DNA]</scope>
    <source>
        <strain evidence="4">AtM5-05</strain>
    </source>
</reference>
<keyword evidence="2" id="KW-0732">Signal</keyword>
<comment type="caution">
    <text evidence="3">The sequence shown here is derived from an EMBL/GenBank/DDBJ whole genome shotgun (WGS) entry which is preliminary data.</text>
</comment>
<dbReference type="Pfam" id="PF19577">
    <property type="entry name" value="DcaP"/>
    <property type="match status" value="1"/>
</dbReference>
<dbReference type="RefSeq" id="WP_010105251.1">
    <property type="nucleotide sequence ID" value="NZ_QZCW01000002.1"/>
</dbReference>
<keyword evidence="1" id="KW-0175">Coiled coil</keyword>
<name>A0ABT3KTD5_9BURK</name>
<proteinExistence type="predicted"/>
<keyword evidence="4" id="KW-1185">Reference proteome</keyword>
<gene>
    <name evidence="3" type="ORF">D5039_09480</name>
</gene>
<evidence type="ECO:0000313" key="3">
    <source>
        <dbReference type="EMBL" id="MCW5321367.1"/>
    </source>
</evidence>
<organism evidence="3 4">
    <name type="scientific">Verminephrobacter aporrectodeae subsp. tuberculatae</name>
    <dbReference type="NCBI Taxonomy" id="1110392"/>
    <lineage>
        <taxon>Bacteria</taxon>
        <taxon>Pseudomonadati</taxon>
        <taxon>Pseudomonadota</taxon>
        <taxon>Betaproteobacteria</taxon>
        <taxon>Burkholderiales</taxon>
        <taxon>Comamonadaceae</taxon>
        <taxon>Verminephrobacter</taxon>
    </lineage>
</organism>
<evidence type="ECO:0000313" key="4">
    <source>
        <dbReference type="Proteomes" id="UP001208935"/>
    </source>
</evidence>
<dbReference type="InterPro" id="IPR045748">
    <property type="entry name" value="DcaP"/>
</dbReference>